<evidence type="ECO:0000313" key="5">
    <source>
        <dbReference type="Proteomes" id="UP000002027"/>
    </source>
</evidence>
<dbReference type="RefSeq" id="WP_012873925.1">
    <property type="nucleotide sequence ID" value="NC_013524.1"/>
</dbReference>
<evidence type="ECO:0000259" key="2">
    <source>
        <dbReference type="Pfam" id="PF00534"/>
    </source>
</evidence>
<dbReference type="KEGG" id="sti:Sthe_3491"/>
<dbReference type="Proteomes" id="UP000002027">
    <property type="component" value="Chromosome 2"/>
</dbReference>
<dbReference type="STRING" id="479434.Sthe_3491"/>
<protein>
    <submittedName>
        <fullName evidence="4">Glycosyl transferase group 1</fullName>
    </submittedName>
</protein>
<dbReference type="InterPro" id="IPR001296">
    <property type="entry name" value="Glyco_trans_1"/>
</dbReference>
<feature type="domain" description="Glycosyltransferase subfamily 4-like N-terminal" evidence="3">
    <location>
        <begin position="77"/>
        <end position="154"/>
    </location>
</feature>
<evidence type="ECO:0000259" key="3">
    <source>
        <dbReference type="Pfam" id="PF13439"/>
    </source>
</evidence>
<sequence>MLDVSLRVLGWPAYRNRPYNPYNWLLSTHLTAYDPRIEVVEFTPRRLVLEHWDVWHMHWPEKFLRITRRAEMLTKVATLAALIRLAKRKGIRLVWTIHNLASHERLYPSVEQWLREWVVDQIDGAIALSASSAEAARKRFPRLRHLPLAVIPHGHYIDVYPNRIGRSEARARLGLEPEHRVLLFVGQVRRYKNVPHLITCFRELPDPNLRLVVAGLPNDPELAAEVRAAAALDPRVQTHLTLIPDERIQVFLNAADLVVLPYTEILNSGSALLALSFRRPLLVPERGSMAELRQRFGLPWVMTYEQPLTTETLQCALRTLETTPADGDALERRLRQEVGWDKIAAETLSFYRSLLDRDPIAVPGAWQPVPAPVAQDVISQPRAAETASQH</sequence>
<dbReference type="GO" id="GO:0009103">
    <property type="term" value="P:lipopolysaccharide biosynthetic process"/>
    <property type="evidence" value="ECO:0007669"/>
    <property type="project" value="TreeGrafter"/>
</dbReference>
<dbReference type="CAZy" id="GT94">
    <property type="family name" value="Glycosyltransferase Family 94"/>
</dbReference>
<evidence type="ECO:0000256" key="1">
    <source>
        <dbReference type="ARBA" id="ARBA00022679"/>
    </source>
</evidence>
<dbReference type="SUPFAM" id="SSF53756">
    <property type="entry name" value="UDP-Glycosyltransferase/glycogen phosphorylase"/>
    <property type="match status" value="1"/>
</dbReference>
<dbReference type="AlphaFoldDB" id="D1CAP7"/>
<feature type="domain" description="Glycosyl transferase family 1" evidence="2">
    <location>
        <begin position="167"/>
        <end position="262"/>
    </location>
</feature>
<reference evidence="5" key="1">
    <citation type="submission" date="2009-11" db="EMBL/GenBank/DDBJ databases">
        <title>The complete chromosome 2 of Sphaerobacter thermophilus DSM 20745.</title>
        <authorList>
            <person name="Lucas S."/>
            <person name="Copeland A."/>
            <person name="Lapidus A."/>
            <person name="Glavina del Rio T."/>
            <person name="Dalin E."/>
            <person name="Tice H."/>
            <person name="Bruce D."/>
            <person name="Goodwin L."/>
            <person name="Pitluck S."/>
            <person name="Kyrpides N."/>
            <person name="Mavromatis K."/>
            <person name="Ivanova N."/>
            <person name="Mikhailova N."/>
            <person name="LaButti K.M."/>
            <person name="Clum A."/>
            <person name="Sun H.I."/>
            <person name="Brettin T."/>
            <person name="Detter J.C."/>
            <person name="Han C."/>
            <person name="Larimer F."/>
            <person name="Land M."/>
            <person name="Hauser L."/>
            <person name="Markowitz V."/>
            <person name="Cheng J.F."/>
            <person name="Hugenholtz P."/>
            <person name="Woyke T."/>
            <person name="Wu D."/>
            <person name="Steenblock K."/>
            <person name="Schneider S."/>
            <person name="Pukall R."/>
            <person name="Goeker M."/>
            <person name="Klenk H.P."/>
            <person name="Eisen J.A."/>
        </authorList>
    </citation>
    <scope>NUCLEOTIDE SEQUENCE [LARGE SCALE GENOMIC DNA]</scope>
    <source>
        <strain evidence="5">ATCC 49802 / DSM 20745 / S 6022</strain>
    </source>
</reference>
<dbReference type="InterPro" id="IPR028098">
    <property type="entry name" value="Glyco_trans_4-like_N"/>
</dbReference>
<dbReference type="OrthoDB" id="9815550at2"/>
<keyword evidence="1 4" id="KW-0808">Transferase</keyword>
<dbReference type="InParanoid" id="D1CAP7"/>
<proteinExistence type="predicted"/>
<dbReference type="GO" id="GO:0016757">
    <property type="term" value="F:glycosyltransferase activity"/>
    <property type="evidence" value="ECO:0007669"/>
    <property type="project" value="InterPro"/>
</dbReference>
<dbReference type="HOGENOM" id="CLU_009583_6_0_0"/>
<dbReference type="EMBL" id="CP001824">
    <property type="protein sequence ID" value="ACZ40890.1"/>
    <property type="molecule type" value="Genomic_DNA"/>
</dbReference>
<dbReference type="PANTHER" id="PTHR46401">
    <property type="entry name" value="GLYCOSYLTRANSFERASE WBBK-RELATED"/>
    <property type="match status" value="1"/>
</dbReference>
<keyword evidence="5" id="KW-1185">Reference proteome</keyword>
<dbReference type="Pfam" id="PF13439">
    <property type="entry name" value="Glyco_transf_4"/>
    <property type="match status" value="1"/>
</dbReference>
<dbReference type="eggNOG" id="COG0438">
    <property type="taxonomic scope" value="Bacteria"/>
</dbReference>
<accession>D1CAP7</accession>
<dbReference type="PANTHER" id="PTHR46401:SF2">
    <property type="entry name" value="GLYCOSYLTRANSFERASE WBBK-RELATED"/>
    <property type="match status" value="1"/>
</dbReference>
<evidence type="ECO:0000313" key="4">
    <source>
        <dbReference type="EMBL" id="ACZ40890.1"/>
    </source>
</evidence>
<dbReference type="Pfam" id="PF00534">
    <property type="entry name" value="Glycos_transf_1"/>
    <property type="match status" value="1"/>
</dbReference>
<gene>
    <name evidence="4" type="ordered locus">Sthe_3491</name>
</gene>
<reference evidence="4 5" key="2">
    <citation type="journal article" date="2010" name="Stand. Genomic Sci.">
        <title>Complete genome sequence of Desulfohalobium retbaense type strain (HR(100)).</title>
        <authorList>
            <person name="Spring S."/>
            <person name="Nolan M."/>
            <person name="Lapidus A."/>
            <person name="Glavina Del Rio T."/>
            <person name="Copeland A."/>
            <person name="Tice H."/>
            <person name="Cheng J.F."/>
            <person name="Lucas S."/>
            <person name="Land M."/>
            <person name="Chen F."/>
            <person name="Bruce D."/>
            <person name="Goodwin L."/>
            <person name="Pitluck S."/>
            <person name="Ivanova N."/>
            <person name="Mavromatis K."/>
            <person name="Mikhailova N."/>
            <person name="Pati A."/>
            <person name="Chen A."/>
            <person name="Palaniappan K."/>
            <person name="Hauser L."/>
            <person name="Chang Y.J."/>
            <person name="Jeffries C.D."/>
            <person name="Munk C."/>
            <person name="Kiss H."/>
            <person name="Chain P."/>
            <person name="Han C."/>
            <person name="Brettin T."/>
            <person name="Detter J.C."/>
            <person name="Schuler E."/>
            <person name="Goker M."/>
            <person name="Rohde M."/>
            <person name="Bristow J."/>
            <person name="Eisen J.A."/>
            <person name="Markowitz V."/>
            <person name="Hugenholtz P."/>
            <person name="Kyrpides N.C."/>
            <person name="Klenk H.P."/>
        </authorList>
    </citation>
    <scope>NUCLEOTIDE SEQUENCE [LARGE SCALE GENOMIC DNA]</scope>
    <source>
        <strain evidence="5">ATCC 49802 / DSM 20745 / S 6022</strain>
    </source>
</reference>
<name>D1CAP7_SPHTD</name>
<dbReference type="Gene3D" id="3.40.50.2000">
    <property type="entry name" value="Glycogen Phosphorylase B"/>
    <property type="match status" value="2"/>
</dbReference>
<organism evidence="4 5">
    <name type="scientific">Sphaerobacter thermophilus (strain ATCC 49802 / DSM 20745 / KCCM 41009 / NCIMB 13125 / S 6022)</name>
    <dbReference type="NCBI Taxonomy" id="479434"/>
    <lineage>
        <taxon>Bacteria</taxon>
        <taxon>Pseudomonadati</taxon>
        <taxon>Thermomicrobiota</taxon>
        <taxon>Thermomicrobia</taxon>
        <taxon>Sphaerobacterales</taxon>
        <taxon>Sphaerobacterineae</taxon>
        <taxon>Sphaerobacteraceae</taxon>
        <taxon>Sphaerobacter</taxon>
    </lineage>
</organism>